<dbReference type="SUPFAM" id="SSF48403">
    <property type="entry name" value="Ankyrin repeat"/>
    <property type="match status" value="1"/>
</dbReference>
<evidence type="ECO:0000256" key="2">
    <source>
        <dbReference type="ARBA" id="ARBA00023043"/>
    </source>
</evidence>
<reference evidence="5" key="1">
    <citation type="submission" date="2021-02" db="EMBL/GenBank/DDBJ databases">
        <authorList>
            <person name="Dougan E. K."/>
            <person name="Rhodes N."/>
            <person name="Thang M."/>
            <person name="Chan C."/>
        </authorList>
    </citation>
    <scope>NUCLEOTIDE SEQUENCE</scope>
</reference>
<evidence type="ECO:0000256" key="4">
    <source>
        <dbReference type="SAM" id="MobiDB-lite"/>
    </source>
</evidence>
<dbReference type="OrthoDB" id="366390at2759"/>
<feature type="region of interest" description="Disordered" evidence="4">
    <location>
        <begin position="376"/>
        <end position="529"/>
    </location>
</feature>
<dbReference type="Gene3D" id="1.25.40.20">
    <property type="entry name" value="Ankyrin repeat-containing domain"/>
    <property type="match status" value="1"/>
</dbReference>
<keyword evidence="2 3" id="KW-0040">ANK repeat</keyword>
<dbReference type="EMBL" id="CAJNDS010000294">
    <property type="protein sequence ID" value="CAE7040126.1"/>
    <property type="molecule type" value="Genomic_DNA"/>
</dbReference>
<dbReference type="PROSITE" id="PS50088">
    <property type="entry name" value="ANK_REPEAT"/>
    <property type="match status" value="1"/>
</dbReference>
<sequence>MPIATDGMPKALDYHDTCFHAPRSRKVLLLASLAVRGHSIEGEKATLIPKSVKPLATELQRHVLFAGLWFTWKRISWLASAVRWHGSAFRQRALPGRGLPGPREHNARAQPSKPADPRRFLGQHVRNFDDHRASGPAATSPRQRPGSRHGSKEAQDAHGEFFHPGITELDAQLLHAVRHGDAEAAERALQAGAAPDCRTLRGQTPLMLAATASHDGSLQLATMLLEARAQVDALDEKRQTPLMHACGSHNIATVDHLLEAKASLHCRAADGKTILMQAFVGTEDMKLVRHLVHRHAAVDAVDNSGWSLLFYACDPLHLELIRWLYTRFGVDLEAPAPDGTTPAELLRRQGLGQPHRWLGRRRRSDMDYLLIDLGLQAPDEGEGSHSPPTSARRGPESSEPLAPGRRYSKRQSVQGPRLSVHSKDSHSSGQSRRRGSKGEGTDSTELPLSLPAEAHGSSRRGSKGPKSEQGPRLSVLSKDSHSSGQSRRRGSKGEGTDSTELPLSLPAEARRSSRRGSKGDSSETAVLSHTLPAEDLEDCSAVVTMHVAANGEQFRDVFIRDPPNKNAPGIHNEQELMNRIADLGYDVV</sequence>
<dbReference type="PANTHER" id="PTHR24171">
    <property type="entry name" value="ANKYRIN REPEAT DOMAIN-CONTAINING PROTEIN 39-RELATED"/>
    <property type="match status" value="1"/>
</dbReference>
<dbReference type="Proteomes" id="UP000604046">
    <property type="component" value="Unassembled WGS sequence"/>
</dbReference>
<feature type="repeat" description="ANK" evidence="3">
    <location>
        <begin position="201"/>
        <end position="236"/>
    </location>
</feature>
<organism evidence="5 6">
    <name type="scientific">Symbiodinium natans</name>
    <dbReference type="NCBI Taxonomy" id="878477"/>
    <lineage>
        <taxon>Eukaryota</taxon>
        <taxon>Sar</taxon>
        <taxon>Alveolata</taxon>
        <taxon>Dinophyceae</taxon>
        <taxon>Suessiales</taxon>
        <taxon>Symbiodiniaceae</taxon>
        <taxon>Symbiodinium</taxon>
    </lineage>
</organism>
<keyword evidence="6" id="KW-1185">Reference proteome</keyword>
<dbReference type="AlphaFoldDB" id="A0A812IIA5"/>
<name>A0A812IIA5_9DINO</name>
<dbReference type="PROSITE" id="PS50297">
    <property type="entry name" value="ANK_REP_REGION"/>
    <property type="match status" value="1"/>
</dbReference>
<dbReference type="Pfam" id="PF12796">
    <property type="entry name" value="Ank_2"/>
    <property type="match status" value="1"/>
</dbReference>
<keyword evidence="1" id="KW-0677">Repeat</keyword>
<proteinExistence type="predicted"/>
<feature type="region of interest" description="Disordered" evidence="4">
    <location>
        <begin position="92"/>
        <end position="155"/>
    </location>
</feature>
<protein>
    <submittedName>
        <fullName evidence="5">Uncharacterized protein</fullName>
    </submittedName>
</protein>
<evidence type="ECO:0000256" key="3">
    <source>
        <dbReference type="PROSITE-ProRule" id="PRU00023"/>
    </source>
</evidence>
<evidence type="ECO:0000313" key="5">
    <source>
        <dbReference type="EMBL" id="CAE7040126.1"/>
    </source>
</evidence>
<dbReference type="InterPro" id="IPR036770">
    <property type="entry name" value="Ankyrin_rpt-contain_sf"/>
</dbReference>
<dbReference type="PANTHER" id="PTHR24171:SF9">
    <property type="entry name" value="ANKYRIN REPEAT DOMAIN-CONTAINING PROTEIN 39"/>
    <property type="match status" value="1"/>
</dbReference>
<comment type="caution">
    <text evidence="5">The sequence shown here is derived from an EMBL/GenBank/DDBJ whole genome shotgun (WGS) entry which is preliminary data.</text>
</comment>
<gene>
    <name evidence="5" type="ORF">SNAT2548_LOCUS4759</name>
</gene>
<dbReference type="SMART" id="SM00248">
    <property type="entry name" value="ANK"/>
    <property type="match status" value="5"/>
</dbReference>
<dbReference type="InterPro" id="IPR002110">
    <property type="entry name" value="Ankyrin_rpt"/>
</dbReference>
<evidence type="ECO:0000313" key="6">
    <source>
        <dbReference type="Proteomes" id="UP000604046"/>
    </source>
</evidence>
<evidence type="ECO:0000256" key="1">
    <source>
        <dbReference type="ARBA" id="ARBA00022737"/>
    </source>
</evidence>
<accession>A0A812IIA5</accession>